<dbReference type="Gene3D" id="3.40.50.720">
    <property type="entry name" value="NAD(P)-binding Rossmann-like Domain"/>
    <property type="match status" value="1"/>
</dbReference>
<evidence type="ECO:0000313" key="10">
    <source>
        <dbReference type="Proteomes" id="UP000318103"/>
    </source>
</evidence>
<dbReference type="InterPro" id="IPR002328">
    <property type="entry name" value="ADH_Zn_CS"/>
</dbReference>
<dbReference type="Pfam" id="PF08240">
    <property type="entry name" value="ADH_N"/>
    <property type="match status" value="1"/>
</dbReference>
<dbReference type="InterPro" id="IPR011032">
    <property type="entry name" value="GroES-like_sf"/>
</dbReference>
<dbReference type="Gene3D" id="3.90.180.10">
    <property type="entry name" value="Medium-chain alcohol dehydrogenases, catalytic domain"/>
    <property type="match status" value="1"/>
</dbReference>
<dbReference type="PANTHER" id="PTHR43880:SF12">
    <property type="entry name" value="ALCOHOL DEHYDROGENASE CLASS-3"/>
    <property type="match status" value="1"/>
</dbReference>
<reference evidence="9 10" key="1">
    <citation type="submission" date="2019-06" db="EMBL/GenBank/DDBJ databases">
        <title>Sequencing the genomes of 1000 actinobacteria strains.</title>
        <authorList>
            <person name="Klenk H.-P."/>
        </authorList>
    </citation>
    <scope>NUCLEOTIDE SEQUENCE [LARGE SCALE GENOMIC DNA]</scope>
    <source>
        <strain evidence="9 10">DSM 41929</strain>
    </source>
</reference>
<keyword evidence="4 7" id="KW-0862">Zinc</keyword>
<evidence type="ECO:0000256" key="2">
    <source>
        <dbReference type="ARBA" id="ARBA00008072"/>
    </source>
</evidence>
<dbReference type="FunFam" id="3.40.50.720:FF:000003">
    <property type="entry name" value="S-(hydroxymethyl)glutathione dehydrogenase"/>
    <property type="match status" value="1"/>
</dbReference>
<dbReference type="SUPFAM" id="SSF51735">
    <property type="entry name" value="NAD(P)-binding Rossmann-fold domains"/>
    <property type="match status" value="1"/>
</dbReference>
<dbReference type="RefSeq" id="WP_055705772.1">
    <property type="nucleotide sequence ID" value="NZ_JBPJFI010000001.1"/>
</dbReference>
<evidence type="ECO:0000256" key="4">
    <source>
        <dbReference type="ARBA" id="ARBA00022833"/>
    </source>
</evidence>
<evidence type="ECO:0000256" key="7">
    <source>
        <dbReference type="RuleBase" id="RU361277"/>
    </source>
</evidence>
<feature type="domain" description="Enoyl reductase (ER)" evidence="8">
    <location>
        <begin position="12"/>
        <end position="358"/>
    </location>
</feature>
<protein>
    <submittedName>
        <fullName evidence="9">S-(Hydroxymethyl)glutathione dehydrogenase/alcohol dehydrogenase</fullName>
    </submittedName>
</protein>
<dbReference type="OrthoDB" id="334894at2"/>
<dbReference type="GO" id="GO:0051903">
    <property type="term" value="F:S-(hydroxymethyl)glutathione dehydrogenase [NAD(P)+] activity"/>
    <property type="evidence" value="ECO:0007669"/>
    <property type="project" value="TreeGrafter"/>
</dbReference>
<dbReference type="PROSITE" id="PS00059">
    <property type="entry name" value="ADH_ZINC"/>
    <property type="match status" value="1"/>
</dbReference>
<dbReference type="EMBL" id="VFNX01000001">
    <property type="protein sequence ID" value="TQL00165.1"/>
    <property type="molecule type" value="Genomic_DNA"/>
</dbReference>
<comment type="similarity">
    <text evidence="2 7">Belongs to the zinc-containing alcohol dehydrogenase family.</text>
</comment>
<gene>
    <name evidence="9" type="ORF">FB563_5253</name>
</gene>
<dbReference type="GO" id="GO:0005829">
    <property type="term" value="C:cytosol"/>
    <property type="evidence" value="ECO:0007669"/>
    <property type="project" value="TreeGrafter"/>
</dbReference>
<keyword evidence="5" id="KW-0560">Oxidoreductase</keyword>
<sequence length="360" mass="36759">MAVRAAVLPAIGAALEITGIELPDPGPGQVRVRLAAAGVCHSDLSLSNGTMRVPVPAVLGHEGAGTVVAVGEGVSHVAEGDAVVLNWAPSCGSCHACALGEVWLCANALNGAADVYARTTEGTDLHPGLNVAAFAEETVVSASCVLPLPQGVPLVDAALLGCAVLTGYGAVHHSAKVREGETVAVFGAGGVGLATLQSARIAGASRIIAVDVSESKEELARAAGATDYVLASENTPREIRALTGRQGVDVSVECVGRAMSIRAAWDSTRRGGRTTVVGIGGKDQEVTFNALEIFHWGRTLSGCVYGNTDPARDIPVLAEHVREGRLDLSALVTERIALEGIPAAFENMLAGKGGRALVVF</sequence>
<dbReference type="AlphaFoldDB" id="A0A542UM51"/>
<keyword evidence="3 7" id="KW-0479">Metal-binding</keyword>
<dbReference type="InterPro" id="IPR020843">
    <property type="entry name" value="ER"/>
</dbReference>
<dbReference type="SUPFAM" id="SSF50129">
    <property type="entry name" value="GroES-like"/>
    <property type="match status" value="1"/>
</dbReference>
<dbReference type="Pfam" id="PF00107">
    <property type="entry name" value="ADH_zinc_N"/>
    <property type="match status" value="1"/>
</dbReference>
<accession>A0A542UM51</accession>
<evidence type="ECO:0000259" key="8">
    <source>
        <dbReference type="SMART" id="SM00829"/>
    </source>
</evidence>
<dbReference type="CDD" id="cd08279">
    <property type="entry name" value="Zn_ADH_class_III"/>
    <property type="match status" value="1"/>
</dbReference>
<dbReference type="SMART" id="SM00829">
    <property type="entry name" value="PKS_ER"/>
    <property type="match status" value="1"/>
</dbReference>
<evidence type="ECO:0000256" key="3">
    <source>
        <dbReference type="ARBA" id="ARBA00022723"/>
    </source>
</evidence>
<comment type="caution">
    <text evidence="9">The sequence shown here is derived from an EMBL/GenBank/DDBJ whole genome shotgun (WGS) entry which is preliminary data.</text>
</comment>
<keyword evidence="6" id="KW-0520">NAD</keyword>
<organism evidence="9 10">
    <name type="scientific">Streptomyces puniciscabiei</name>
    <dbReference type="NCBI Taxonomy" id="164348"/>
    <lineage>
        <taxon>Bacteria</taxon>
        <taxon>Bacillati</taxon>
        <taxon>Actinomycetota</taxon>
        <taxon>Actinomycetes</taxon>
        <taxon>Kitasatosporales</taxon>
        <taxon>Streptomycetaceae</taxon>
        <taxon>Streptomyces</taxon>
    </lineage>
</organism>
<dbReference type="InterPro" id="IPR036291">
    <property type="entry name" value="NAD(P)-bd_dom_sf"/>
</dbReference>
<evidence type="ECO:0000256" key="1">
    <source>
        <dbReference type="ARBA" id="ARBA00001947"/>
    </source>
</evidence>
<comment type="cofactor">
    <cofactor evidence="1 7">
        <name>Zn(2+)</name>
        <dbReference type="ChEBI" id="CHEBI:29105"/>
    </cofactor>
</comment>
<dbReference type="PANTHER" id="PTHR43880">
    <property type="entry name" value="ALCOHOL DEHYDROGENASE"/>
    <property type="match status" value="1"/>
</dbReference>
<dbReference type="GO" id="GO:0008270">
    <property type="term" value="F:zinc ion binding"/>
    <property type="evidence" value="ECO:0007669"/>
    <property type="project" value="InterPro"/>
</dbReference>
<evidence type="ECO:0000256" key="6">
    <source>
        <dbReference type="ARBA" id="ARBA00023027"/>
    </source>
</evidence>
<keyword evidence="10" id="KW-1185">Reference proteome</keyword>
<dbReference type="STRING" id="164348.BFF78_32925"/>
<dbReference type="InterPro" id="IPR013154">
    <property type="entry name" value="ADH-like_N"/>
</dbReference>
<evidence type="ECO:0000256" key="5">
    <source>
        <dbReference type="ARBA" id="ARBA00023002"/>
    </source>
</evidence>
<dbReference type="GO" id="GO:0046294">
    <property type="term" value="P:formaldehyde catabolic process"/>
    <property type="evidence" value="ECO:0007669"/>
    <property type="project" value="TreeGrafter"/>
</dbReference>
<name>A0A542UM51_9ACTN</name>
<proteinExistence type="inferred from homology"/>
<dbReference type="Proteomes" id="UP000318103">
    <property type="component" value="Unassembled WGS sequence"/>
</dbReference>
<evidence type="ECO:0000313" key="9">
    <source>
        <dbReference type="EMBL" id="TQL00165.1"/>
    </source>
</evidence>
<dbReference type="InterPro" id="IPR013149">
    <property type="entry name" value="ADH-like_C"/>
</dbReference>